<keyword evidence="1" id="KW-1133">Transmembrane helix</keyword>
<gene>
    <name evidence="2" type="ORF">EQG79_23665</name>
</gene>
<keyword evidence="3" id="KW-1185">Reference proteome</keyword>
<sequence length="220" mass="25457">MRVSLPIPSRYHYRIRTVLLLAYLAGIIGLQLPALADYFRPLSPLTLISSLIVLLLYHTDWRPSFYVYILVAFLTGYFIEVLGVHTGLIFGQYAYGQGLGFQIWRVPPVIGLNWLTLSYCCGSVWDRLPAPAYVKTLAAATTMVLLDLFIEPVAISLDFWTWFDQPVPLQNYIGWWIVSIVLFSIWYALPFRKENRIAKWLLGFQFLFFVAHYLLILLKK</sequence>
<feature type="transmembrane region" description="Helical" evidence="1">
    <location>
        <begin position="103"/>
        <end position="125"/>
    </location>
</feature>
<dbReference type="RefSeq" id="WP_129604746.1">
    <property type="nucleotide sequence ID" value="NZ_SBLB01000007.1"/>
</dbReference>
<dbReference type="PANTHER" id="PTHR39419:SF1">
    <property type="entry name" value="SLL0814 PROTEIN"/>
    <property type="match status" value="1"/>
</dbReference>
<keyword evidence="1" id="KW-0812">Transmembrane</keyword>
<dbReference type="Proteomes" id="UP000290407">
    <property type="component" value="Unassembled WGS sequence"/>
</dbReference>
<feature type="transmembrane region" description="Helical" evidence="1">
    <location>
        <begin position="12"/>
        <end position="32"/>
    </location>
</feature>
<dbReference type="AlphaFoldDB" id="A0A4Q2UF91"/>
<feature type="transmembrane region" description="Helical" evidence="1">
    <location>
        <begin position="137"/>
        <end position="160"/>
    </location>
</feature>
<evidence type="ECO:0000313" key="2">
    <source>
        <dbReference type="EMBL" id="RYC67704.1"/>
    </source>
</evidence>
<feature type="transmembrane region" description="Helical" evidence="1">
    <location>
        <begin position="65"/>
        <end position="91"/>
    </location>
</feature>
<dbReference type="Pfam" id="PF04240">
    <property type="entry name" value="Caroten_synth"/>
    <property type="match status" value="1"/>
</dbReference>
<accession>A0A4Q2UF91</accession>
<feature type="transmembrane region" description="Helical" evidence="1">
    <location>
        <begin position="38"/>
        <end position="58"/>
    </location>
</feature>
<feature type="transmembrane region" description="Helical" evidence="1">
    <location>
        <begin position="172"/>
        <end position="189"/>
    </location>
</feature>
<proteinExistence type="predicted"/>
<feature type="transmembrane region" description="Helical" evidence="1">
    <location>
        <begin position="201"/>
        <end position="218"/>
    </location>
</feature>
<reference evidence="2 3" key="1">
    <citation type="submission" date="2019-01" db="EMBL/GenBank/DDBJ databases">
        <title>Spirosoma flava sp. nov., a propanil-degrading bacterium isolated from herbicide-contaminated soil.</title>
        <authorList>
            <person name="Zhang L."/>
            <person name="Jiang J.-D."/>
        </authorList>
    </citation>
    <scope>NUCLEOTIDE SEQUENCE [LARGE SCALE GENOMIC DNA]</scope>
    <source>
        <strain evidence="2 3">TY50</strain>
    </source>
</reference>
<dbReference type="InterPro" id="IPR007354">
    <property type="entry name" value="CruF-like"/>
</dbReference>
<organism evidence="2 3">
    <name type="scientific">Spirosoma sordidisoli</name>
    <dbReference type="NCBI Taxonomy" id="2502893"/>
    <lineage>
        <taxon>Bacteria</taxon>
        <taxon>Pseudomonadati</taxon>
        <taxon>Bacteroidota</taxon>
        <taxon>Cytophagia</taxon>
        <taxon>Cytophagales</taxon>
        <taxon>Cytophagaceae</taxon>
        <taxon>Spirosoma</taxon>
    </lineage>
</organism>
<evidence type="ECO:0000256" key="1">
    <source>
        <dbReference type="SAM" id="Phobius"/>
    </source>
</evidence>
<dbReference type="PANTHER" id="PTHR39419">
    <property type="entry name" value="SLL0814 PROTEIN"/>
    <property type="match status" value="1"/>
</dbReference>
<keyword evidence="1" id="KW-0472">Membrane</keyword>
<comment type="caution">
    <text evidence="2">The sequence shown here is derived from an EMBL/GenBank/DDBJ whole genome shotgun (WGS) entry which is preliminary data.</text>
</comment>
<evidence type="ECO:0000313" key="3">
    <source>
        <dbReference type="Proteomes" id="UP000290407"/>
    </source>
</evidence>
<dbReference type="EMBL" id="SBLB01000007">
    <property type="protein sequence ID" value="RYC67704.1"/>
    <property type="molecule type" value="Genomic_DNA"/>
</dbReference>
<protein>
    <submittedName>
        <fullName evidence="2">Carotenoid biosynthesis protein</fullName>
    </submittedName>
</protein>
<name>A0A4Q2UF91_9BACT</name>